<dbReference type="Gene3D" id="3.60.15.10">
    <property type="entry name" value="Ribonuclease Z/Hydroxyacylglutathione hydrolase-like"/>
    <property type="match status" value="1"/>
</dbReference>
<accession>A0A1M4VB72</accession>
<feature type="region of interest" description="Disordered" evidence="2">
    <location>
        <begin position="1"/>
        <end position="20"/>
    </location>
</feature>
<dbReference type="PANTHER" id="PTHR43084">
    <property type="entry name" value="PERSULFIDE DIOXYGENASE ETHE1"/>
    <property type="match status" value="1"/>
</dbReference>
<dbReference type="Proteomes" id="UP000184144">
    <property type="component" value="Unassembled WGS sequence"/>
</dbReference>
<dbReference type="GO" id="GO:0050313">
    <property type="term" value="F:sulfur dioxygenase activity"/>
    <property type="evidence" value="ECO:0007669"/>
    <property type="project" value="InterPro"/>
</dbReference>
<dbReference type="OrthoDB" id="9784009at2"/>
<dbReference type="STRING" id="1486859.SAMN05444273_102194"/>
<evidence type="ECO:0000259" key="3">
    <source>
        <dbReference type="SMART" id="SM00849"/>
    </source>
</evidence>
<evidence type="ECO:0000256" key="2">
    <source>
        <dbReference type="SAM" id="MobiDB-lite"/>
    </source>
</evidence>
<name>A0A1M4VB72_9RHOB</name>
<protein>
    <submittedName>
        <fullName evidence="4">Glyoxylase, beta-lactamase superfamily II</fullName>
    </submittedName>
</protein>
<dbReference type="EMBL" id="FQUV01000002">
    <property type="protein sequence ID" value="SHE66221.1"/>
    <property type="molecule type" value="Genomic_DNA"/>
</dbReference>
<organism evidence="4 5">
    <name type="scientific">Litoreibacter ascidiaceicola</name>
    <dbReference type="NCBI Taxonomy" id="1486859"/>
    <lineage>
        <taxon>Bacteria</taxon>
        <taxon>Pseudomonadati</taxon>
        <taxon>Pseudomonadota</taxon>
        <taxon>Alphaproteobacteria</taxon>
        <taxon>Rhodobacterales</taxon>
        <taxon>Roseobacteraceae</taxon>
        <taxon>Litoreibacter</taxon>
    </lineage>
</organism>
<dbReference type="GO" id="GO:0046872">
    <property type="term" value="F:metal ion binding"/>
    <property type="evidence" value="ECO:0007669"/>
    <property type="project" value="UniProtKB-KW"/>
</dbReference>
<dbReference type="InterPro" id="IPR051682">
    <property type="entry name" value="Mito_Persulfide_Diox"/>
</dbReference>
<evidence type="ECO:0000313" key="4">
    <source>
        <dbReference type="EMBL" id="SHE66221.1"/>
    </source>
</evidence>
<reference evidence="5" key="1">
    <citation type="submission" date="2016-11" db="EMBL/GenBank/DDBJ databases">
        <authorList>
            <person name="Varghese N."/>
            <person name="Submissions S."/>
        </authorList>
    </citation>
    <scope>NUCLEOTIDE SEQUENCE [LARGE SCALE GENOMIC DNA]</scope>
    <source>
        <strain evidence="5">DSM 100566</strain>
    </source>
</reference>
<dbReference type="CDD" id="cd07724">
    <property type="entry name" value="POD-like_MBL-fold"/>
    <property type="match status" value="1"/>
</dbReference>
<evidence type="ECO:0000313" key="5">
    <source>
        <dbReference type="Proteomes" id="UP000184144"/>
    </source>
</evidence>
<dbReference type="GO" id="GO:0070813">
    <property type="term" value="P:hydrogen sulfide metabolic process"/>
    <property type="evidence" value="ECO:0007669"/>
    <property type="project" value="TreeGrafter"/>
</dbReference>
<gene>
    <name evidence="4" type="ORF">SAMN05444273_102194</name>
</gene>
<dbReference type="GO" id="GO:0006749">
    <property type="term" value="P:glutathione metabolic process"/>
    <property type="evidence" value="ECO:0007669"/>
    <property type="project" value="InterPro"/>
</dbReference>
<sequence length="299" mass="33325">MKFSRTSKSRGAGSPQVTGFYDDDTGSIQYLVSDPETMKAALIDTVLTFNPESASTDTRSVDAILRYADHEGLEIVRILDTHPHADHLMASSVLKDRLGKPNGIGEKVLEIATLWRDYYNLPDAFDPERDFDCLFQDGDTFEIGSLPVQVMLSPGHTLGSITYVVGDDAAFVHDTFMQPDVGTSRADFPGGTAEDLYESLQEILHLPDETRLFIGHDYGTDYRSEPAWESTVSEQRRHNAHIGGGVSKEAFIKTRTSRDDTLALPDRMLQVLQMNLRAGRLPAPEGDDNRYLKIPLNRF</sequence>
<proteinExistence type="predicted"/>
<keyword evidence="5" id="KW-1185">Reference proteome</keyword>
<dbReference type="InterPro" id="IPR044528">
    <property type="entry name" value="POD-like_MBL-fold"/>
</dbReference>
<dbReference type="SUPFAM" id="SSF56281">
    <property type="entry name" value="Metallo-hydrolase/oxidoreductase"/>
    <property type="match status" value="1"/>
</dbReference>
<evidence type="ECO:0000256" key="1">
    <source>
        <dbReference type="ARBA" id="ARBA00022723"/>
    </source>
</evidence>
<dbReference type="SMART" id="SM00849">
    <property type="entry name" value="Lactamase_B"/>
    <property type="match status" value="1"/>
</dbReference>
<dbReference type="AlphaFoldDB" id="A0A1M4VB72"/>
<dbReference type="Pfam" id="PF00753">
    <property type="entry name" value="Lactamase_B"/>
    <property type="match status" value="1"/>
</dbReference>
<keyword evidence="1" id="KW-0479">Metal-binding</keyword>
<dbReference type="InterPro" id="IPR001279">
    <property type="entry name" value="Metallo-B-lactamas"/>
</dbReference>
<dbReference type="PANTHER" id="PTHR43084:SF1">
    <property type="entry name" value="PERSULFIDE DIOXYGENASE ETHE1, MITOCHONDRIAL"/>
    <property type="match status" value="1"/>
</dbReference>
<dbReference type="RefSeq" id="WP_073140991.1">
    <property type="nucleotide sequence ID" value="NZ_FQUV01000002.1"/>
</dbReference>
<feature type="domain" description="Metallo-beta-lactamase" evidence="3">
    <location>
        <begin position="26"/>
        <end position="216"/>
    </location>
</feature>
<dbReference type="InterPro" id="IPR036866">
    <property type="entry name" value="RibonucZ/Hydroxyglut_hydro"/>
</dbReference>